<keyword evidence="8" id="KW-1185">Reference proteome</keyword>
<sequence length="443" mass="50178">MNGPKFSVTKIIDFCCITLIVLIFVSKLSFKWMQVVPYSVPPFIFQYGLHPFINFGLQFIIALILIYYWLKTKSLYPLSKFYKIFIYTMFAVLSIQTLFQITLVNITQSVIVQLGGLGMAIMLILVYGVIIPSVFPLEKFINWVNKTSSSLVILSVLFLPVLFPFMFRGGRFTGFFKHIPHMVTASTAAFIFFLPKIFQDKMWTLKSNTLLKLIGLFLITLAVLFTATKAAFVTILITGFVGILIYGSKKRSIRLFKFTFLSCFLISVLLVGAPTSQFMYEVTTGKTGFGLRPAQDGVSTRMDEVFRGWDMFEQSPYFGHGLLYKFFSGAKEGIEVESYNSFKDPHNMFVSAGVIGGYPLLVLSIIAYLLMIAAVLKGLKEDDVNRQTMALFLLAHLPVFVIYHANFSLGGMGDRLYWLVFGYLGQEWNSLRKINTSHVGIHQ</sequence>
<dbReference type="InterPro" id="IPR051533">
    <property type="entry name" value="WaaL-like"/>
</dbReference>
<dbReference type="InterPro" id="IPR007016">
    <property type="entry name" value="O-antigen_ligase-rel_domated"/>
</dbReference>
<keyword evidence="3 5" id="KW-1133">Transmembrane helix</keyword>
<feature type="transmembrane region" description="Helical" evidence="5">
    <location>
        <begin position="12"/>
        <end position="32"/>
    </location>
</feature>
<dbReference type="Proteomes" id="UP001302274">
    <property type="component" value="Unassembled WGS sequence"/>
</dbReference>
<dbReference type="PANTHER" id="PTHR37422">
    <property type="entry name" value="TEICHURONIC ACID BIOSYNTHESIS PROTEIN TUAE"/>
    <property type="match status" value="1"/>
</dbReference>
<feature type="transmembrane region" description="Helical" evidence="5">
    <location>
        <begin position="210"/>
        <end position="225"/>
    </location>
</feature>
<name>A0ABU5VSB6_9BACT</name>
<feature type="transmembrane region" description="Helical" evidence="5">
    <location>
        <begin position="179"/>
        <end position="198"/>
    </location>
</feature>
<evidence type="ECO:0000256" key="5">
    <source>
        <dbReference type="SAM" id="Phobius"/>
    </source>
</evidence>
<proteinExistence type="predicted"/>
<evidence type="ECO:0000256" key="1">
    <source>
        <dbReference type="ARBA" id="ARBA00004141"/>
    </source>
</evidence>
<evidence type="ECO:0000313" key="8">
    <source>
        <dbReference type="Proteomes" id="UP001302274"/>
    </source>
</evidence>
<feature type="transmembrane region" description="Helical" evidence="5">
    <location>
        <begin position="110"/>
        <end position="135"/>
    </location>
</feature>
<evidence type="ECO:0000256" key="4">
    <source>
        <dbReference type="ARBA" id="ARBA00023136"/>
    </source>
</evidence>
<dbReference type="Pfam" id="PF04932">
    <property type="entry name" value="Wzy_C"/>
    <property type="match status" value="1"/>
</dbReference>
<evidence type="ECO:0000256" key="3">
    <source>
        <dbReference type="ARBA" id="ARBA00022989"/>
    </source>
</evidence>
<evidence type="ECO:0000259" key="6">
    <source>
        <dbReference type="Pfam" id="PF04932"/>
    </source>
</evidence>
<dbReference type="RefSeq" id="WP_323574770.1">
    <property type="nucleotide sequence ID" value="NZ_JAYGJQ010000001.1"/>
</dbReference>
<keyword evidence="4 5" id="KW-0472">Membrane</keyword>
<evidence type="ECO:0000313" key="7">
    <source>
        <dbReference type="EMBL" id="MEA9355283.1"/>
    </source>
</evidence>
<feature type="transmembrane region" description="Helical" evidence="5">
    <location>
        <begin position="82"/>
        <end position="104"/>
    </location>
</feature>
<accession>A0ABU5VSB6</accession>
<evidence type="ECO:0000256" key="2">
    <source>
        <dbReference type="ARBA" id="ARBA00022692"/>
    </source>
</evidence>
<dbReference type="EMBL" id="JAYGJQ010000001">
    <property type="protein sequence ID" value="MEA9355283.1"/>
    <property type="molecule type" value="Genomic_DNA"/>
</dbReference>
<comment type="caution">
    <text evidence="7">The sequence shown here is derived from an EMBL/GenBank/DDBJ whole genome shotgun (WGS) entry which is preliminary data.</text>
</comment>
<feature type="transmembrane region" description="Helical" evidence="5">
    <location>
        <begin position="255"/>
        <end position="273"/>
    </location>
</feature>
<feature type="transmembrane region" description="Helical" evidence="5">
    <location>
        <begin position="388"/>
        <end position="409"/>
    </location>
</feature>
<feature type="transmembrane region" description="Helical" evidence="5">
    <location>
        <begin position="52"/>
        <end position="70"/>
    </location>
</feature>
<feature type="transmembrane region" description="Helical" evidence="5">
    <location>
        <begin position="348"/>
        <end position="376"/>
    </location>
</feature>
<feature type="transmembrane region" description="Helical" evidence="5">
    <location>
        <begin position="147"/>
        <end position="167"/>
    </location>
</feature>
<comment type="subcellular location">
    <subcellularLocation>
        <location evidence="1">Membrane</location>
        <topology evidence="1">Multi-pass membrane protein</topology>
    </subcellularLocation>
</comment>
<dbReference type="PANTHER" id="PTHR37422:SF13">
    <property type="entry name" value="LIPOPOLYSACCHARIDE BIOSYNTHESIS PROTEIN PA4999-RELATED"/>
    <property type="match status" value="1"/>
</dbReference>
<gene>
    <name evidence="7" type="ORF">SHI21_03685</name>
</gene>
<keyword evidence="7" id="KW-0436">Ligase</keyword>
<organism evidence="7 8">
    <name type="scientific">Bacteriovorax antarcticus</name>
    <dbReference type="NCBI Taxonomy" id="3088717"/>
    <lineage>
        <taxon>Bacteria</taxon>
        <taxon>Pseudomonadati</taxon>
        <taxon>Bdellovibrionota</taxon>
        <taxon>Bacteriovoracia</taxon>
        <taxon>Bacteriovoracales</taxon>
        <taxon>Bacteriovoracaceae</taxon>
        <taxon>Bacteriovorax</taxon>
    </lineage>
</organism>
<keyword evidence="2 5" id="KW-0812">Transmembrane</keyword>
<reference evidence="7 8" key="1">
    <citation type="submission" date="2023-11" db="EMBL/GenBank/DDBJ databases">
        <title>A Novel Polar Bacteriovorax (B. antarcticus) Isolated from the Biocrust in Antarctica.</title>
        <authorList>
            <person name="Mun W."/>
            <person name="Choi S.Y."/>
            <person name="Mitchell R.J."/>
        </authorList>
    </citation>
    <scope>NUCLEOTIDE SEQUENCE [LARGE SCALE GENOMIC DNA]</scope>
    <source>
        <strain evidence="7 8">PP10</strain>
    </source>
</reference>
<feature type="domain" description="O-antigen ligase-related" evidence="6">
    <location>
        <begin position="215"/>
        <end position="363"/>
    </location>
</feature>
<protein>
    <submittedName>
        <fullName evidence="7">O-antigen ligase family protein</fullName>
    </submittedName>
</protein>
<dbReference type="GO" id="GO:0016874">
    <property type="term" value="F:ligase activity"/>
    <property type="evidence" value="ECO:0007669"/>
    <property type="project" value="UniProtKB-KW"/>
</dbReference>